<feature type="domain" description="ERAP1-like C-terminal" evidence="15">
    <location>
        <begin position="503"/>
        <end position="808"/>
    </location>
</feature>
<evidence type="ECO:0000256" key="12">
    <source>
        <dbReference type="ARBA" id="ARBA00029811"/>
    </source>
</evidence>
<dbReference type="InterPro" id="IPR050344">
    <property type="entry name" value="Peptidase_M1_aminopeptidases"/>
</dbReference>
<dbReference type="STRING" id="1385519.N801_05130"/>
<dbReference type="NCBIfam" id="TIGR02412">
    <property type="entry name" value="pepN_strep_liv"/>
    <property type="match status" value="1"/>
</dbReference>
<dbReference type="InterPro" id="IPR042097">
    <property type="entry name" value="Aminopeptidase_N-like_N_sf"/>
</dbReference>
<evidence type="ECO:0000256" key="5">
    <source>
        <dbReference type="ARBA" id="ARBA00015611"/>
    </source>
</evidence>
<evidence type="ECO:0000256" key="6">
    <source>
        <dbReference type="ARBA" id="ARBA00022438"/>
    </source>
</evidence>
<dbReference type="GO" id="GO:0005615">
    <property type="term" value="C:extracellular space"/>
    <property type="evidence" value="ECO:0007669"/>
    <property type="project" value="TreeGrafter"/>
</dbReference>
<keyword evidence="11" id="KW-0482">Metalloprotease</keyword>
<dbReference type="Pfam" id="PF11838">
    <property type="entry name" value="ERAP1_C"/>
    <property type="match status" value="1"/>
</dbReference>
<dbReference type="InterPro" id="IPR027268">
    <property type="entry name" value="Peptidase_M4/M1_CTD_sf"/>
</dbReference>
<dbReference type="AlphaFoldDB" id="A0A0A0K579"/>
<feature type="domain" description="Aminopeptidase N-like N-terminal" evidence="16">
    <location>
        <begin position="23"/>
        <end position="180"/>
    </location>
</feature>
<dbReference type="InterPro" id="IPR045357">
    <property type="entry name" value="Aminopeptidase_N-like_N"/>
</dbReference>
<dbReference type="GO" id="GO:0070006">
    <property type="term" value="F:metalloaminopeptidase activity"/>
    <property type="evidence" value="ECO:0007669"/>
    <property type="project" value="TreeGrafter"/>
</dbReference>
<evidence type="ECO:0000256" key="1">
    <source>
        <dbReference type="ARBA" id="ARBA00000098"/>
    </source>
</evidence>
<proteinExistence type="inferred from homology"/>
<dbReference type="SUPFAM" id="SSF55486">
    <property type="entry name" value="Metalloproteases ('zincins'), catalytic domain"/>
    <property type="match status" value="1"/>
</dbReference>
<keyword evidence="9" id="KW-0378">Hydrolase</keyword>
<dbReference type="GO" id="GO:0006508">
    <property type="term" value="P:proteolysis"/>
    <property type="evidence" value="ECO:0007669"/>
    <property type="project" value="UniProtKB-KW"/>
</dbReference>
<dbReference type="Pfam" id="PF17900">
    <property type="entry name" value="Peptidase_M1_N"/>
    <property type="match status" value="1"/>
</dbReference>
<comment type="caution">
    <text evidence="17">The sequence shown here is derived from an EMBL/GenBank/DDBJ whole genome shotgun (WGS) entry which is preliminary data.</text>
</comment>
<dbReference type="InterPro" id="IPR024571">
    <property type="entry name" value="ERAP1-like_C_dom"/>
</dbReference>
<sequence>MPSLTRDEARQRAQLITVDRMEVDLDLDRGAEQFGSTARIRFSCNAPGETTFLDLRPVSVESVVLNGAPLDVGSVHGGRVALRDLRAENTVEVTATMTYSRDGQGLHRSTDPADGEDYVYGHLFLDAAPTVFACFDQPDLKAPYAVSVRAPQEWVVLGNGRATRTGPGEWELSETLPLATYFVTVCAGPWVSVHDEHDGIPLGIHARRSLRADLERHAPQMLEVTKQSFDHFHRTFDVRYAFGDYDQVFVPEFNAGAMENPGCVTFRDPMLFRGAATREQVLQRSNTIAHEMAHMWFGDLVTMRWWDDLWLNESFAEFMAYTATSAATEFTDSWVEFGIARKQWGYAAERAPSTHPVAGSPAPDAQSALENFDGISYAKGASVLRQLIAHIGEEAFNTGVTAYLRSHEHGNGELSEFLEAMEATHGASLADWSRAWLETAGVDVIALDRDGTLTRTVPEAHPADRTHALDVAGFTGGAETFRTPVTLDAPQVRLDAVPDSAVLLPNAGDLTWAVVDLDAASLAALPAELSRIPDTTARSVLWGAVLTGVFRASVDPKVALDVFTAAWPLESHDALMSRVATAFNDRILPTFLAEDDVEAAEERLAGAALMAFQGATPGSDRALVAARVLAAATTDEDRLSAWVDGRSLPEGLEGDSDFRWLVVQTMARLGLADDTLIAGVEADDTTLSGHLAGLTARAARPEASDKEWAWAEITENRERSNYELNALATGFWSSGSIETLRPYAARYVTDIPRLAQWLGADAHDRVASLAFPSRVVEPGTVELVRTAMAGPRLTAGVRRAMGDELSKLEEALTSRSRWAG</sequence>
<dbReference type="Gene3D" id="1.10.390.10">
    <property type="entry name" value="Neutral Protease Domain 2"/>
    <property type="match status" value="1"/>
</dbReference>
<evidence type="ECO:0000313" key="18">
    <source>
        <dbReference type="Proteomes" id="UP000030013"/>
    </source>
</evidence>
<dbReference type="eggNOG" id="COG0308">
    <property type="taxonomic scope" value="Bacteria"/>
</dbReference>
<keyword evidence="7" id="KW-0645">Protease</keyword>
<keyword evidence="6 17" id="KW-0031">Aminopeptidase</keyword>
<evidence type="ECO:0000256" key="13">
    <source>
        <dbReference type="ARBA" id="ARBA00031533"/>
    </source>
</evidence>
<dbReference type="Pfam" id="PF01433">
    <property type="entry name" value="Peptidase_M1"/>
    <property type="match status" value="1"/>
</dbReference>
<keyword evidence="18" id="KW-1185">Reference proteome</keyword>
<dbReference type="InterPro" id="IPR001930">
    <property type="entry name" value="Peptidase_M1"/>
</dbReference>
<evidence type="ECO:0000256" key="2">
    <source>
        <dbReference type="ARBA" id="ARBA00001947"/>
    </source>
</evidence>
<dbReference type="EMBL" id="AVPL01000001">
    <property type="protein sequence ID" value="KGN42976.1"/>
    <property type="molecule type" value="Genomic_DNA"/>
</dbReference>
<dbReference type="GO" id="GO:0016285">
    <property type="term" value="F:alanyl aminopeptidase activity"/>
    <property type="evidence" value="ECO:0007669"/>
    <property type="project" value="UniProtKB-EC"/>
</dbReference>
<dbReference type="EC" id="3.4.11.2" evidence="4"/>
<comment type="similarity">
    <text evidence="3">Belongs to the peptidase M1 family.</text>
</comment>
<evidence type="ECO:0000313" key="17">
    <source>
        <dbReference type="EMBL" id="KGN42976.1"/>
    </source>
</evidence>
<evidence type="ECO:0000259" key="14">
    <source>
        <dbReference type="Pfam" id="PF01433"/>
    </source>
</evidence>
<dbReference type="GO" id="GO:0005737">
    <property type="term" value="C:cytoplasm"/>
    <property type="evidence" value="ECO:0007669"/>
    <property type="project" value="TreeGrafter"/>
</dbReference>
<dbReference type="CDD" id="cd09602">
    <property type="entry name" value="M1_APN"/>
    <property type="match status" value="1"/>
</dbReference>
<comment type="cofactor">
    <cofactor evidence="2">
        <name>Zn(2+)</name>
        <dbReference type="ChEBI" id="CHEBI:29105"/>
    </cofactor>
</comment>
<dbReference type="RefSeq" id="WP_035931952.1">
    <property type="nucleotide sequence ID" value="NZ_AVPL01000001.1"/>
</dbReference>
<evidence type="ECO:0000256" key="7">
    <source>
        <dbReference type="ARBA" id="ARBA00022670"/>
    </source>
</evidence>
<dbReference type="MEROPS" id="M01.012"/>
<dbReference type="GO" id="GO:0042277">
    <property type="term" value="F:peptide binding"/>
    <property type="evidence" value="ECO:0007669"/>
    <property type="project" value="TreeGrafter"/>
</dbReference>
<dbReference type="GO" id="GO:0016020">
    <property type="term" value="C:membrane"/>
    <property type="evidence" value="ECO:0007669"/>
    <property type="project" value="TreeGrafter"/>
</dbReference>
<feature type="domain" description="Peptidase M1 membrane alanine aminopeptidase" evidence="14">
    <location>
        <begin position="222"/>
        <end position="434"/>
    </location>
</feature>
<evidence type="ECO:0000259" key="16">
    <source>
        <dbReference type="Pfam" id="PF17900"/>
    </source>
</evidence>
<accession>A0A0A0K579</accession>
<organism evidence="17 18">
    <name type="scientific">Knoellia aerolata DSM 18566</name>
    <dbReference type="NCBI Taxonomy" id="1385519"/>
    <lineage>
        <taxon>Bacteria</taxon>
        <taxon>Bacillati</taxon>
        <taxon>Actinomycetota</taxon>
        <taxon>Actinomycetes</taxon>
        <taxon>Micrococcales</taxon>
        <taxon>Intrasporangiaceae</taxon>
        <taxon>Knoellia</taxon>
    </lineage>
</organism>
<name>A0A0A0K579_9MICO</name>
<evidence type="ECO:0000256" key="4">
    <source>
        <dbReference type="ARBA" id="ARBA00012564"/>
    </source>
</evidence>
<evidence type="ECO:0000256" key="8">
    <source>
        <dbReference type="ARBA" id="ARBA00022723"/>
    </source>
</evidence>
<evidence type="ECO:0000256" key="3">
    <source>
        <dbReference type="ARBA" id="ARBA00010136"/>
    </source>
</evidence>
<dbReference type="GO" id="GO:0008270">
    <property type="term" value="F:zinc ion binding"/>
    <property type="evidence" value="ECO:0007669"/>
    <property type="project" value="InterPro"/>
</dbReference>
<dbReference type="PRINTS" id="PR00756">
    <property type="entry name" value="ALADIPTASE"/>
</dbReference>
<dbReference type="PANTHER" id="PTHR11533:SF174">
    <property type="entry name" value="PUROMYCIN-SENSITIVE AMINOPEPTIDASE-RELATED"/>
    <property type="match status" value="1"/>
</dbReference>
<dbReference type="InterPro" id="IPR014782">
    <property type="entry name" value="Peptidase_M1_dom"/>
</dbReference>
<dbReference type="PANTHER" id="PTHR11533">
    <property type="entry name" value="PROTEASE M1 ZINC METALLOPROTEASE"/>
    <property type="match status" value="1"/>
</dbReference>
<dbReference type="GO" id="GO:0043171">
    <property type="term" value="P:peptide catabolic process"/>
    <property type="evidence" value="ECO:0007669"/>
    <property type="project" value="TreeGrafter"/>
</dbReference>
<dbReference type="InterPro" id="IPR012778">
    <property type="entry name" value="Pept_M1_aminopeptidase"/>
</dbReference>
<keyword evidence="10" id="KW-0862">Zinc</keyword>
<gene>
    <name evidence="17" type="ORF">N801_05130</name>
</gene>
<dbReference type="SUPFAM" id="SSF63737">
    <property type="entry name" value="Leukotriene A4 hydrolase N-terminal domain"/>
    <property type="match status" value="1"/>
</dbReference>
<dbReference type="Proteomes" id="UP000030013">
    <property type="component" value="Unassembled WGS sequence"/>
</dbReference>
<keyword evidence="8" id="KW-0479">Metal-binding</keyword>
<dbReference type="Gene3D" id="2.60.40.1730">
    <property type="entry name" value="tricorn interacting facor f3 domain"/>
    <property type="match status" value="1"/>
</dbReference>
<evidence type="ECO:0000256" key="9">
    <source>
        <dbReference type="ARBA" id="ARBA00022801"/>
    </source>
</evidence>
<dbReference type="OrthoDB" id="100605at2"/>
<evidence type="ECO:0000256" key="11">
    <source>
        <dbReference type="ARBA" id="ARBA00023049"/>
    </source>
</evidence>
<evidence type="ECO:0000256" key="10">
    <source>
        <dbReference type="ARBA" id="ARBA00022833"/>
    </source>
</evidence>
<protein>
    <recommendedName>
        <fullName evidence="5">Aminopeptidase N</fullName>
        <ecNumber evidence="4">3.4.11.2</ecNumber>
    </recommendedName>
    <alternativeName>
        <fullName evidence="12">Alanine aminopeptidase</fullName>
    </alternativeName>
    <alternativeName>
        <fullName evidence="13">Lysyl aminopeptidase</fullName>
    </alternativeName>
</protein>
<reference evidence="17 18" key="1">
    <citation type="submission" date="2013-08" db="EMBL/GenBank/DDBJ databases">
        <title>The genome sequence of Knoellia aerolata.</title>
        <authorList>
            <person name="Zhu W."/>
            <person name="Wang G."/>
        </authorList>
    </citation>
    <scope>NUCLEOTIDE SEQUENCE [LARGE SCALE GENOMIC DNA]</scope>
    <source>
        <strain evidence="17 18">DSM 18566</strain>
    </source>
</reference>
<evidence type="ECO:0000259" key="15">
    <source>
        <dbReference type="Pfam" id="PF11838"/>
    </source>
</evidence>
<comment type="catalytic activity">
    <reaction evidence="1">
        <text>Release of an N-terminal amino acid, Xaa-|-Yaa- from a peptide, amide or arylamide. Xaa is preferably Ala, but may be most amino acids including Pro (slow action). When a terminal hydrophobic residue is followed by a prolyl residue, the two may be released as an intact Xaa-Pro dipeptide.</text>
        <dbReference type="EC" id="3.4.11.2"/>
    </reaction>
</comment>